<protein>
    <recommendedName>
        <fullName evidence="4">Leucyl/phenylalanyl-tRNA--protein transferase</fullName>
        <ecNumber evidence="4">2.3.2.6</ecNumber>
    </recommendedName>
    <alternativeName>
        <fullName evidence="4">L/F-transferase</fullName>
    </alternativeName>
    <alternativeName>
        <fullName evidence="4">Leucyltransferase</fullName>
    </alternativeName>
    <alternativeName>
        <fullName evidence="4">Phenyalanyltransferase</fullName>
    </alternativeName>
</protein>
<evidence type="ECO:0000256" key="2">
    <source>
        <dbReference type="ARBA" id="ARBA00022679"/>
    </source>
</evidence>
<dbReference type="GO" id="GO:0030163">
    <property type="term" value="P:protein catabolic process"/>
    <property type="evidence" value="ECO:0007669"/>
    <property type="project" value="UniProtKB-UniRule"/>
</dbReference>
<comment type="catalytic activity">
    <reaction evidence="4">
        <text>L-phenylalanyl-tRNA(Phe) + an N-terminal L-alpha-aminoacyl-[protein] = an N-terminal L-phenylalanyl-L-alpha-aminoacyl-[protein] + tRNA(Phe)</text>
        <dbReference type="Rhea" id="RHEA:43632"/>
        <dbReference type="Rhea" id="RHEA-COMP:9668"/>
        <dbReference type="Rhea" id="RHEA-COMP:9699"/>
        <dbReference type="Rhea" id="RHEA-COMP:10636"/>
        <dbReference type="Rhea" id="RHEA-COMP:10637"/>
        <dbReference type="ChEBI" id="CHEBI:78442"/>
        <dbReference type="ChEBI" id="CHEBI:78531"/>
        <dbReference type="ChEBI" id="CHEBI:78597"/>
        <dbReference type="ChEBI" id="CHEBI:83561"/>
        <dbReference type="EC" id="2.3.2.6"/>
    </reaction>
</comment>
<keyword evidence="2 4" id="KW-0808">Transferase</keyword>
<dbReference type="Gene3D" id="3.40.630.70">
    <property type="entry name" value="Leucyl/phenylalanyl-tRNA-protein transferase, C-terminal domain"/>
    <property type="match status" value="1"/>
</dbReference>
<evidence type="ECO:0000313" key="6">
    <source>
        <dbReference type="Proteomes" id="UP000600865"/>
    </source>
</evidence>
<proteinExistence type="inferred from homology"/>
<dbReference type="EMBL" id="BMYV01000001">
    <property type="protein sequence ID" value="GGX59374.1"/>
    <property type="molecule type" value="Genomic_DNA"/>
</dbReference>
<comment type="function">
    <text evidence="4">Functions in the N-end rule pathway of protein degradation where it conjugates Leu, Phe and, less efficiently, Met from aminoacyl-tRNAs to the N-termini of proteins containing an N-terminal arginine or lysine.</text>
</comment>
<dbReference type="GO" id="GO:0005737">
    <property type="term" value="C:cytoplasm"/>
    <property type="evidence" value="ECO:0007669"/>
    <property type="project" value="UniProtKB-SubCell"/>
</dbReference>
<comment type="catalytic activity">
    <reaction evidence="4">
        <text>N-terminal L-arginyl-[protein] + L-leucyl-tRNA(Leu) = N-terminal L-leucyl-L-arginyl-[protein] + tRNA(Leu) + H(+)</text>
        <dbReference type="Rhea" id="RHEA:50416"/>
        <dbReference type="Rhea" id="RHEA-COMP:9613"/>
        <dbReference type="Rhea" id="RHEA-COMP:9622"/>
        <dbReference type="Rhea" id="RHEA-COMP:12672"/>
        <dbReference type="Rhea" id="RHEA-COMP:12673"/>
        <dbReference type="ChEBI" id="CHEBI:15378"/>
        <dbReference type="ChEBI" id="CHEBI:64719"/>
        <dbReference type="ChEBI" id="CHEBI:78442"/>
        <dbReference type="ChEBI" id="CHEBI:78494"/>
        <dbReference type="ChEBI" id="CHEBI:133044"/>
        <dbReference type="EC" id="2.3.2.6"/>
    </reaction>
</comment>
<comment type="caution">
    <text evidence="5">The sequence shown here is derived from an EMBL/GenBank/DDBJ whole genome shotgun (WGS) entry which is preliminary data.</text>
</comment>
<dbReference type="InterPro" id="IPR016181">
    <property type="entry name" value="Acyl_CoA_acyltransferase"/>
</dbReference>
<keyword evidence="6" id="KW-1185">Reference proteome</keyword>
<dbReference type="NCBIfam" id="TIGR00667">
    <property type="entry name" value="aat"/>
    <property type="match status" value="1"/>
</dbReference>
<name>A0A918KE26_9PROT</name>
<dbReference type="EC" id="2.3.2.6" evidence="4"/>
<gene>
    <name evidence="4 5" type="primary">aat</name>
    <name evidence="5" type="ORF">GCM10011309_06340</name>
</gene>
<dbReference type="GO" id="GO:0008914">
    <property type="term" value="F:leucyl-tRNA--protein transferase activity"/>
    <property type="evidence" value="ECO:0007669"/>
    <property type="project" value="UniProtKB-UniRule"/>
</dbReference>
<evidence type="ECO:0000256" key="3">
    <source>
        <dbReference type="ARBA" id="ARBA00023315"/>
    </source>
</evidence>
<comment type="similarity">
    <text evidence="4">Belongs to the L/F-transferase family.</text>
</comment>
<reference evidence="5 6" key="1">
    <citation type="journal article" date="2014" name="Int. J. Syst. Evol. Microbiol.">
        <title>Complete genome sequence of Corynebacterium casei LMG S-19264T (=DSM 44701T), isolated from a smear-ripened cheese.</title>
        <authorList>
            <consortium name="US DOE Joint Genome Institute (JGI-PGF)"/>
            <person name="Walter F."/>
            <person name="Albersmeier A."/>
            <person name="Kalinowski J."/>
            <person name="Ruckert C."/>
        </authorList>
    </citation>
    <scope>NUCLEOTIDE SEQUENCE [LARGE SCALE GENOMIC DNA]</scope>
    <source>
        <strain evidence="5 6">KCTC 23968</strain>
    </source>
</reference>
<dbReference type="SUPFAM" id="SSF55729">
    <property type="entry name" value="Acyl-CoA N-acyltransferases (Nat)"/>
    <property type="match status" value="1"/>
</dbReference>
<comment type="catalytic activity">
    <reaction evidence="4">
        <text>N-terminal L-lysyl-[protein] + L-leucyl-tRNA(Leu) = N-terminal L-leucyl-L-lysyl-[protein] + tRNA(Leu) + H(+)</text>
        <dbReference type="Rhea" id="RHEA:12340"/>
        <dbReference type="Rhea" id="RHEA-COMP:9613"/>
        <dbReference type="Rhea" id="RHEA-COMP:9622"/>
        <dbReference type="Rhea" id="RHEA-COMP:12670"/>
        <dbReference type="Rhea" id="RHEA-COMP:12671"/>
        <dbReference type="ChEBI" id="CHEBI:15378"/>
        <dbReference type="ChEBI" id="CHEBI:65249"/>
        <dbReference type="ChEBI" id="CHEBI:78442"/>
        <dbReference type="ChEBI" id="CHEBI:78494"/>
        <dbReference type="ChEBI" id="CHEBI:133043"/>
        <dbReference type="EC" id="2.3.2.6"/>
    </reaction>
</comment>
<sequence>MAQGFGPDDLIDCYRRGVFPMSDNREDDFFYLVEPKLRGVLPLDAFHVSRSMQKFLRKTPLKVTVNTDFQSVIQACALERDNTWISLGIEGLYTLLHWRGEAHSVEVWEDDVLVGGLYGVTQGGAFFGESMFSRRSNASKLALIHLVERLKERGFVLLDTQFLTAHLASLGAIEISQAEYLEKLKLALEIEACFD</sequence>
<dbReference type="FunFam" id="3.40.630.70:FF:000001">
    <property type="entry name" value="Leucyl/phenylalanyl-tRNA--protein transferase"/>
    <property type="match status" value="1"/>
</dbReference>
<dbReference type="Proteomes" id="UP000600865">
    <property type="component" value="Unassembled WGS sequence"/>
</dbReference>
<dbReference type="Pfam" id="PF03588">
    <property type="entry name" value="Leu_Phe_trans"/>
    <property type="match status" value="1"/>
</dbReference>
<dbReference type="PANTHER" id="PTHR30098">
    <property type="entry name" value="LEUCYL/PHENYLALANYL-TRNA--PROTEIN TRANSFERASE"/>
    <property type="match status" value="1"/>
</dbReference>
<keyword evidence="3 4" id="KW-0012">Acyltransferase</keyword>
<dbReference type="AlphaFoldDB" id="A0A918KE26"/>
<evidence type="ECO:0000256" key="4">
    <source>
        <dbReference type="HAMAP-Rule" id="MF_00688"/>
    </source>
</evidence>
<organism evidence="5 6">
    <name type="scientific">Litorimonas cladophorae</name>
    <dbReference type="NCBI Taxonomy" id="1220491"/>
    <lineage>
        <taxon>Bacteria</taxon>
        <taxon>Pseudomonadati</taxon>
        <taxon>Pseudomonadota</taxon>
        <taxon>Alphaproteobacteria</taxon>
        <taxon>Maricaulales</taxon>
        <taxon>Robiginitomaculaceae</taxon>
    </lineage>
</organism>
<comment type="subcellular location">
    <subcellularLocation>
        <location evidence="4">Cytoplasm</location>
    </subcellularLocation>
</comment>
<dbReference type="InterPro" id="IPR004616">
    <property type="entry name" value="Leu/Phe-tRNA_Trfase"/>
</dbReference>
<dbReference type="InterPro" id="IPR042203">
    <property type="entry name" value="Leu/Phe-tRNA_Trfase_C"/>
</dbReference>
<evidence type="ECO:0000313" key="5">
    <source>
        <dbReference type="EMBL" id="GGX59374.1"/>
    </source>
</evidence>
<dbReference type="PANTHER" id="PTHR30098:SF2">
    <property type="entry name" value="LEUCYL_PHENYLALANYL-TRNA--PROTEIN TRANSFERASE"/>
    <property type="match status" value="1"/>
</dbReference>
<evidence type="ECO:0000256" key="1">
    <source>
        <dbReference type="ARBA" id="ARBA00022490"/>
    </source>
</evidence>
<keyword evidence="1 4" id="KW-0963">Cytoplasm</keyword>
<accession>A0A918KE26</accession>
<dbReference type="HAMAP" id="MF_00688">
    <property type="entry name" value="Leu_Phe_trans"/>
    <property type="match status" value="1"/>
</dbReference>